<protein>
    <submittedName>
        <fullName evidence="1">Uncharacterized protein</fullName>
    </submittedName>
</protein>
<keyword evidence="2" id="KW-1185">Reference proteome</keyword>
<reference evidence="1" key="1">
    <citation type="journal article" date="2023" name="Mol. Phylogenet. Evol.">
        <title>Genome-scale phylogeny and comparative genomics of the fungal order Sordariales.</title>
        <authorList>
            <person name="Hensen N."/>
            <person name="Bonometti L."/>
            <person name="Westerberg I."/>
            <person name="Brannstrom I.O."/>
            <person name="Guillou S."/>
            <person name="Cros-Aarteil S."/>
            <person name="Calhoun S."/>
            <person name="Haridas S."/>
            <person name="Kuo A."/>
            <person name="Mondo S."/>
            <person name="Pangilinan J."/>
            <person name="Riley R."/>
            <person name="LaButti K."/>
            <person name="Andreopoulos B."/>
            <person name="Lipzen A."/>
            <person name="Chen C."/>
            <person name="Yan M."/>
            <person name="Daum C."/>
            <person name="Ng V."/>
            <person name="Clum A."/>
            <person name="Steindorff A."/>
            <person name="Ohm R.A."/>
            <person name="Martin F."/>
            <person name="Silar P."/>
            <person name="Natvig D.O."/>
            <person name="Lalanne C."/>
            <person name="Gautier V."/>
            <person name="Ament-Velasquez S.L."/>
            <person name="Kruys A."/>
            <person name="Hutchinson M.I."/>
            <person name="Powell A.J."/>
            <person name="Barry K."/>
            <person name="Miller A.N."/>
            <person name="Grigoriev I.V."/>
            <person name="Debuchy R."/>
            <person name="Gladieux P."/>
            <person name="Hiltunen Thoren M."/>
            <person name="Johannesson H."/>
        </authorList>
    </citation>
    <scope>NUCLEOTIDE SEQUENCE</scope>
    <source>
        <strain evidence="1">CBS 532.94</strain>
    </source>
</reference>
<feature type="non-terminal residue" evidence="1">
    <location>
        <position position="632"/>
    </location>
</feature>
<organism evidence="1 2">
    <name type="scientific">Achaetomium macrosporum</name>
    <dbReference type="NCBI Taxonomy" id="79813"/>
    <lineage>
        <taxon>Eukaryota</taxon>
        <taxon>Fungi</taxon>
        <taxon>Dikarya</taxon>
        <taxon>Ascomycota</taxon>
        <taxon>Pezizomycotina</taxon>
        <taxon>Sordariomycetes</taxon>
        <taxon>Sordariomycetidae</taxon>
        <taxon>Sordariales</taxon>
        <taxon>Chaetomiaceae</taxon>
        <taxon>Achaetomium</taxon>
    </lineage>
</organism>
<name>A0AAN7H2W2_9PEZI</name>
<comment type="caution">
    <text evidence="1">The sequence shown here is derived from an EMBL/GenBank/DDBJ whole genome shotgun (WGS) entry which is preliminary data.</text>
</comment>
<reference evidence="1" key="2">
    <citation type="submission" date="2023-05" db="EMBL/GenBank/DDBJ databases">
        <authorList>
            <consortium name="Lawrence Berkeley National Laboratory"/>
            <person name="Steindorff A."/>
            <person name="Hensen N."/>
            <person name="Bonometti L."/>
            <person name="Westerberg I."/>
            <person name="Brannstrom I.O."/>
            <person name="Guillou S."/>
            <person name="Cros-Aarteil S."/>
            <person name="Calhoun S."/>
            <person name="Haridas S."/>
            <person name="Kuo A."/>
            <person name="Mondo S."/>
            <person name="Pangilinan J."/>
            <person name="Riley R."/>
            <person name="Labutti K."/>
            <person name="Andreopoulos B."/>
            <person name="Lipzen A."/>
            <person name="Chen C."/>
            <person name="Yanf M."/>
            <person name="Daum C."/>
            <person name="Ng V."/>
            <person name="Clum A."/>
            <person name="Ohm R."/>
            <person name="Martin F."/>
            <person name="Silar P."/>
            <person name="Natvig D."/>
            <person name="Lalanne C."/>
            <person name="Gautier V."/>
            <person name="Ament-Velasquez S.L."/>
            <person name="Kruys A."/>
            <person name="Hutchinson M.I."/>
            <person name="Powell A.J."/>
            <person name="Barry K."/>
            <person name="Miller A.N."/>
            <person name="Grigoriev I.V."/>
            <person name="Debuchy R."/>
            <person name="Gladieux P."/>
            <person name="Thoren M.H."/>
            <person name="Johannesson H."/>
        </authorList>
    </citation>
    <scope>NUCLEOTIDE SEQUENCE</scope>
    <source>
        <strain evidence="1">CBS 532.94</strain>
    </source>
</reference>
<sequence length="632" mass="72106">MDATDPFDPECAVTETAEDEIAANSAITAHWQTLMNQGRQHLDRRRLELSLQASPAHCIYRKYRVLGDLGWVNRLCGRYAKPLKILQEAIALTDKIPGPPTRPRVFIAGEVGTVYRQMDRLDEPRKAYADQYAMAKQIEDGDDAARKNEAEVLIQMAMQQLEESSQLATKIKKSQSDFRGHRPTTTFREAVASECMAYGRLSLCYATLASMDRELESRNEMFDKAAELSGKAVQSAVHMSSMWSSILPMCQFFRGHIYLVLGLKQLALEQFNPWRLLGPDSGVTTAAMALCREPSREHRKYLREVIAAGADLDISDPEGYTALDHAVFSGDAETEEIVLEGFRRQLRLSERDLAELQTEARLRKGYREILQEKLRPVLYERHKDDDCLKNVRRAYAKTLASDPEMSRLFDHLKFIRYTDVKRFGRLPRSSDGLAQSFGPELRGDNDGDDNNPDALVFFSYRWINQDADRNTPDDANHTQYRRMIDAAELFLQRNPSVKAEKLCIWMDFACVDQDDPGPGLSALPIIVIQCDAVVSLVDDTYYERVWCCVEAMMIYKLTYPSVYGQRWYEHVHASAATDPDQSDGGVGEWILQRGRRVPLSLRDKKLTYERDRPKVMFLQRQSRLLQMVAIGG</sequence>
<dbReference type="AlphaFoldDB" id="A0AAN7H2W2"/>
<dbReference type="Gene3D" id="1.25.40.10">
    <property type="entry name" value="Tetratricopeptide repeat domain"/>
    <property type="match status" value="1"/>
</dbReference>
<proteinExistence type="predicted"/>
<gene>
    <name evidence="1" type="ORF">C8A03DRAFT_39583</name>
</gene>
<dbReference type="EMBL" id="MU860890">
    <property type="protein sequence ID" value="KAK4232786.1"/>
    <property type="molecule type" value="Genomic_DNA"/>
</dbReference>
<accession>A0AAN7H2W2</accession>
<evidence type="ECO:0000313" key="2">
    <source>
        <dbReference type="Proteomes" id="UP001303760"/>
    </source>
</evidence>
<dbReference type="Proteomes" id="UP001303760">
    <property type="component" value="Unassembled WGS sequence"/>
</dbReference>
<dbReference type="InterPro" id="IPR011990">
    <property type="entry name" value="TPR-like_helical_dom_sf"/>
</dbReference>
<evidence type="ECO:0000313" key="1">
    <source>
        <dbReference type="EMBL" id="KAK4232786.1"/>
    </source>
</evidence>